<comment type="caution">
    <text evidence="2">The sequence shown here is derived from an EMBL/GenBank/DDBJ whole genome shotgun (WGS) entry which is preliminary data.</text>
</comment>
<dbReference type="EMBL" id="JABDYC010000002">
    <property type="protein sequence ID" value="MBX5023040.1"/>
    <property type="molecule type" value="Genomic_DNA"/>
</dbReference>
<protein>
    <submittedName>
        <fullName evidence="2">DUF2293 domain-containing protein</fullName>
    </submittedName>
</protein>
<dbReference type="AlphaFoldDB" id="A0A9Q3M762"/>
<gene>
    <name evidence="2" type="ORF">HJB63_10695</name>
</gene>
<dbReference type="Pfam" id="PF10056">
    <property type="entry name" value="DUF2293"/>
    <property type="match status" value="1"/>
</dbReference>
<dbReference type="InterPro" id="IPR018744">
    <property type="entry name" value="DUF2293"/>
</dbReference>
<evidence type="ECO:0000259" key="1">
    <source>
        <dbReference type="Pfam" id="PF10056"/>
    </source>
</evidence>
<dbReference type="Proteomes" id="UP000749740">
    <property type="component" value="Unassembled WGS sequence"/>
</dbReference>
<accession>A0A9Q3M762</accession>
<reference evidence="2" key="1">
    <citation type="submission" date="2020-04" db="EMBL/GenBank/DDBJ databases">
        <title>Global-level population genomics: horizontal gene transfer, symbiosis and evolution in Rhizobia.</title>
        <authorList>
            <person name="Gai Y."/>
        </authorList>
    </citation>
    <scope>NUCLEOTIDE SEQUENCE</scope>
    <source>
        <strain evidence="2">BLR57</strain>
    </source>
</reference>
<proteinExistence type="predicted"/>
<evidence type="ECO:0000313" key="2">
    <source>
        <dbReference type="EMBL" id="MBX5023040.1"/>
    </source>
</evidence>
<dbReference type="RefSeq" id="WP_221133570.1">
    <property type="nucleotide sequence ID" value="NZ_JABDYA010000003.1"/>
</dbReference>
<name>A0A9Q3M762_9HYPH</name>
<evidence type="ECO:0000313" key="3">
    <source>
        <dbReference type="Proteomes" id="UP000749740"/>
    </source>
</evidence>
<feature type="domain" description="DUF2293" evidence="1">
    <location>
        <begin position="42"/>
        <end position="90"/>
    </location>
</feature>
<organism evidence="2 3">
    <name type="scientific">Rhizobium lentis</name>
    <dbReference type="NCBI Taxonomy" id="1138194"/>
    <lineage>
        <taxon>Bacteria</taxon>
        <taxon>Pseudomonadati</taxon>
        <taxon>Pseudomonadota</taxon>
        <taxon>Alphaproteobacteria</taxon>
        <taxon>Hyphomicrobiales</taxon>
        <taxon>Rhizobiaceae</taxon>
        <taxon>Rhizobium/Agrobacterium group</taxon>
        <taxon>Rhizobium</taxon>
    </lineage>
</organism>
<sequence>MTKFKPEDIEKHFRCQHPGCPDFAIAFFVAEIAKKNWKGATLGMAVGITMQNVLRHMMTDYDQLLLVGVDRAEARRRVQPKINAMIESWKKQRAELVARPAEKRIDPREFATELLATDKILMDRLDN</sequence>